<proteinExistence type="inferred from homology"/>
<organism evidence="3 4">
    <name type="scientific">Saccharomyces kudriavzevii (strain ATCC MYA-4449 / AS 2.2408 / CBS 8840 / NBRC 1802 / NCYC 2889)</name>
    <name type="common">Yeast</name>
    <dbReference type="NCBI Taxonomy" id="226230"/>
    <lineage>
        <taxon>Eukaryota</taxon>
        <taxon>Fungi</taxon>
        <taxon>Dikarya</taxon>
        <taxon>Ascomycota</taxon>
        <taxon>Saccharomycotina</taxon>
        <taxon>Saccharomycetes</taxon>
        <taxon>Saccharomycetales</taxon>
        <taxon>Saccharomycetaceae</taxon>
        <taxon>Saccharomyces</taxon>
    </lineage>
</organism>
<dbReference type="Gene3D" id="1.25.40.10">
    <property type="entry name" value="Tetratricopeptide repeat domain"/>
    <property type="match status" value="2"/>
</dbReference>
<dbReference type="InterPro" id="IPR050872">
    <property type="entry name" value="PPR_P_subfamily"/>
</dbReference>
<dbReference type="InterPro" id="IPR002885">
    <property type="entry name" value="PPR_rpt"/>
</dbReference>
<dbReference type="PANTHER" id="PTHR46128">
    <property type="entry name" value="MITOCHONDRIAL GROUP I INTRON SPLICING FACTOR CCM1"/>
    <property type="match status" value="1"/>
</dbReference>
<evidence type="ECO:0000313" key="4">
    <source>
        <dbReference type="Proteomes" id="UP001162087"/>
    </source>
</evidence>
<dbReference type="AlphaFoldDB" id="A0AA35J9C2"/>
<evidence type="ECO:0008006" key="5">
    <source>
        <dbReference type="Google" id="ProtNLM"/>
    </source>
</evidence>
<comment type="similarity">
    <text evidence="2">Belongs to the PPR family. P subfamily.</text>
</comment>
<dbReference type="EMBL" id="OX365911">
    <property type="protein sequence ID" value="CAI4053622.1"/>
    <property type="molecule type" value="Genomic_DNA"/>
</dbReference>
<dbReference type="Pfam" id="PF13812">
    <property type="entry name" value="PPR_3"/>
    <property type="match status" value="1"/>
</dbReference>
<accession>A0AA35J9C2</accession>
<keyword evidence="4" id="KW-1185">Reference proteome</keyword>
<evidence type="ECO:0000256" key="2">
    <source>
        <dbReference type="ARBA" id="ARBA00007626"/>
    </source>
</evidence>
<evidence type="ECO:0000256" key="1">
    <source>
        <dbReference type="ARBA" id="ARBA00004173"/>
    </source>
</evidence>
<dbReference type="GO" id="GO:0005739">
    <property type="term" value="C:mitochondrion"/>
    <property type="evidence" value="ECO:0007669"/>
    <property type="project" value="UniProtKB-SubCell"/>
</dbReference>
<dbReference type="Proteomes" id="UP001162087">
    <property type="component" value="Chromosome 16"/>
</dbReference>
<reference evidence="3" key="1">
    <citation type="submission" date="2022-10" db="EMBL/GenBank/DDBJ databases">
        <authorList>
            <person name="Byrne P K."/>
        </authorList>
    </citation>
    <scope>NUCLEOTIDE SEQUENCE</scope>
    <source>
        <strain evidence="3">IFO1802</strain>
    </source>
</reference>
<evidence type="ECO:0000313" key="3">
    <source>
        <dbReference type="EMBL" id="CAI4053622.1"/>
    </source>
</evidence>
<dbReference type="GeneID" id="80927671"/>
<dbReference type="RefSeq" id="XP_056085627.1">
    <property type="nucleotide sequence ID" value="XM_056231850.1"/>
</dbReference>
<dbReference type="PANTHER" id="PTHR46128:SF211">
    <property type="entry name" value="PENTACOTRIPEPTIDE-REPEAT REGION OF PRORP DOMAIN-CONTAINING PROTEIN"/>
    <property type="match status" value="1"/>
</dbReference>
<protein>
    <recommendedName>
        <fullName evidence="5">AEP3-like protein</fullName>
    </recommendedName>
</protein>
<name>A0AA35J9C2_SACK1</name>
<gene>
    <name evidence="3" type="primary">SKDI16G2620</name>
    <name evidence="3" type="ORF">SKDI_16G2620</name>
</gene>
<dbReference type="InterPro" id="IPR011990">
    <property type="entry name" value="TPR-like_helical_dom_sf"/>
</dbReference>
<comment type="subcellular location">
    <subcellularLocation>
        <location evidence="1">Mitochondrion</location>
    </subcellularLocation>
</comment>
<sequence length="604" mass="69967">MNTLRCLTHALSKSGKEVPILYQKVIFPDLFKEDAPIADVKKVSEREITGPKLTPLHGRAEKFLQHGVNYEKEQVKEYLSNLSTLTLSRKNIKNDYDEERAKQMYMISKQMKSSNKFQKLLMAKSQEFTRELLTLLIDCTSDEENPRPERFTRKFLKFSNQEVPPLPDFSKNPQMFESYVGILTHTEFNFRSSSKLNGIVRKILRHLLHPSNKITFPLRSAQVYNDAIYFFSEHFDFASCREIFAQMKAEGAKPNTVTFNLLLRNIIKNSHIRKTKHPDEEIFFYLRNMRKHGVSADIITWTTCYNFLHDEVSKQLFIVQMGERLGNFNVDFVYTVLKNGDYKAEDCLKVLAMNSLAISRKIFYLCIERLLKEEQLKAASKLLNYGFQHLGSNFKLDSEAMNHFMRIFAEKGRSDLAFLCYNTCRKIYTIKPDSQTFEMLFKALVRNGNTKNFGTVLQYIKNLKAAEGFGLRKTYWSVKAESMLKFSSTTVASEKSLEKASKLLDTLVASTNGFSWKVWKESDSAQKKIFRFLGCIPITLRPMSTKQCHQKSVGLPSALSQKKTEYRRRIKAIATKAAFEKKMAYIEDGDVAFKKELLERTITK</sequence>